<sequence>MSGQGNAKSPSIRRILSEWKELQKEPPTNFRAFPNEDDIFLWHFMIEGPKDTVYEGGQYHGKLVLPAQYPHKPPKLIFLTKNGRFETNVRICLSITDYHPESWQPSWGIRTLLTALIGFFPASGVGHAGAVQTSDALRKKYALESQKQSCELCASFLDNNDSDDDNQILSEELGKPPAFIKPEHMDPQDIHLDNPTLQETIQDPIVSTNVSKSSAVKEPPVIIEPARNAEYRYYYSRGFSAAHVPNF</sequence>
<dbReference type="PANTHER" id="PTHR24067">
    <property type="entry name" value="UBIQUITIN-CONJUGATING ENZYME E2"/>
    <property type="match status" value="1"/>
</dbReference>
<evidence type="ECO:0000313" key="4">
    <source>
        <dbReference type="Proteomes" id="UP000245383"/>
    </source>
</evidence>
<dbReference type="AlphaFoldDB" id="A0A2T9Y8B8"/>
<comment type="caution">
    <text evidence="3">The sequence shown here is derived from an EMBL/GenBank/DDBJ whole genome shotgun (WGS) entry which is preliminary data.</text>
</comment>
<feature type="domain" description="UBC core" evidence="2">
    <location>
        <begin position="10"/>
        <end position="158"/>
    </location>
</feature>
<dbReference type="STRING" id="133385.A0A2T9Y8B8"/>
<dbReference type="FunFam" id="3.10.110.10:FF:000109">
    <property type="entry name" value="Ubiquitin-conjugating enzyme E2 J2-like"/>
    <property type="match status" value="1"/>
</dbReference>
<protein>
    <recommendedName>
        <fullName evidence="2">UBC core domain-containing protein</fullName>
    </recommendedName>
</protein>
<proteinExistence type="predicted"/>
<dbReference type="PROSITE" id="PS50127">
    <property type="entry name" value="UBC_2"/>
    <property type="match status" value="1"/>
</dbReference>
<accession>A0A2T9Y8B8</accession>
<keyword evidence="1" id="KW-0833">Ubl conjugation pathway</keyword>
<dbReference type="SMART" id="SM00212">
    <property type="entry name" value="UBCc"/>
    <property type="match status" value="1"/>
</dbReference>
<evidence type="ECO:0000259" key="2">
    <source>
        <dbReference type="PROSITE" id="PS50127"/>
    </source>
</evidence>
<dbReference type="InterPro" id="IPR050113">
    <property type="entry name" value="Ub_conjugating_enzyme"/>
</dbReference>
<evidence type="ECO:0000256" key="1">
    <source>
        <dbReference type="ARBA" id="ARBA00022786"/>
    </source>
</evidence>
<dbReference type="Pfam" id="PF00179">
    <property type="entry name" value="UQ_con"/>
    <property type="match status" value="1"/>
</dbReference>
<dbReference type="Gene3D" id="3.10.110.10">
    <property type="entry name" value="Ubiquitin Conjugating Enzyme"/>
    <property type="match status" value="1"/>
</dbReference>
<reference evidence="3 4" key="1">
    <citation type="journal article" date="2018" name="MBio">
        <title>Comparative Genomics Reveals the Core Gene Toolbox for the Fungus-Insect Symbiosis.</title>
        <authorList>
            <person name="Wang Y."/>
            <person name="Stata M."/>
            <person name="Wang W."/>
            <person name="Stajich J.E."/>
            <person name="White M.M."/>
            <person name="Moncalvo J.M."/>
        </authorList>
    </citation>
    <scope>NUCLEOTIDE SEQUENCE [LARGE SCALE GENOMIC DNA]</scope>
    <source>
        <strain evidence="3 4">SWE-8-4</strain>
    </source>
</reference>
<name>A0A2T9Y8B8_9FUNG</name>
<gene>
    <name evidence="3" type="ORF">BB561_005777</name>
</gene>
<dbReference type="SUPFAM" id="SSF54495">
    <property type="entry name" value="UBC-like"/>
    <property type="match status" value="1"/>
</dbReference>
<organism evidence="3 4">
    <name type="scientific">Smittium simulii</name>
    <dbReference type="NCBI Taxonomy" id="133385"/>
    <lineage>
        <taxon>Eukaryota</taxon>
        <taxon>Fungi</taxon>
        <taxon>Fungi incertae sedis</taxon>
        <taxon>Zoopagomycota</taxon>
        <taxon>Kickxellomycotina</taxon>
        <taxon>Harpellomycetes</taxon>
        <taxon>Harpellales</taxon>
        <taxon>Legeriomycetaceae</taxon>
        <taxon>Smittium</taxon>
    </lineage>
</organism>
<keyword evidence="4" id="KW-1185">Reference proteome</keyword>
<evidence type="ECO:0000313" key="3">
    <source>
        <dbReference type="EMBL" id="PVU88566.1"/>
    </source>
</evidence>
<dbReference type="CDD" id="cd23799">
    <property type="entry name" value="UBCc_UBE2J"/>
    <property type="match status" value="1"/>
</dbReference>
<dbReference type="OrthoDB" id="1158011at2759"/>
<dbReference type="InterPro" id="IPR016135">
    <property type="entry name" value="UBQ-conjugating_enzyme/RWD"/>
</dbReference>
<dbReference type="EMBL" id="MBFR01000372">
    <property type="protein sequence ID" value="PVU88566.1"/>
    <property type="molecule type" value="Genomic_DNA"/>
</dbReference>
<dbReference type="Proteomes" id="UP000245383">
    <property type="component" value="Unassembled WGS sequence"/>
</dbReference>
<dbReference type="InterPro" id="IPR000608">
    <property type="entry name" value="UBC"/>
</dbReference>